<evidence type="ECO:0000313" key="1">
    <source>
        <dbReference type="EMBL" id="MDQ0200398.1"/>
    </source>
</evidence>
<organism evidence="1 2">
    <name type="scientific">Neobacillus ginsengisoli</name>
    <dbReference type="NCBI Taxonomy" id="904295"/>
    <lineage>
        <taxon>Bacteria</taxon>
        <taxon>Bacillati</taxon>
        <taxon>Bacillota</taxon>
        <taxon>Bacilli</taxon>
        <taxon>Bacillales</taxon>
        <taxon>Bacillaceae</taxon>
        <taxon>Neobacillus</taxon>
    </lineage>
</organism>
<dbReference type="Proteomes" id="UP001224122">
    <property type="component" value="Unassembled WGS sequence"/>
</dbReference>
<gene>
    <name evidence="1" type="ORF">J2S10_003587</name>
</gene>
<evidence type="ECO:0000313" key="2">
    <source>
        <dbReference type="Proteomes" id="UP001224122"/>
    </source>
</evidence>
<keyword evidence="2" id="KW-1185">Reference proteome</keyword>
<dbReference type="EMBL" id="JAUSTW010000006">
    <property type="protein sequence ID" value="MDQ0200398.1"/>
    <property type="molecule type" value="Genomic_DNA"/>
</dbReference>
<accession>A0ABT9XYC6</accession>
<protein>
    <submittedName>
        <fullName evidence="1">Uncharacterized protein</fullName>
    </submittedName>
</protein>
<comment type="caution">
    <text evidence="1">The sequence shown here is derived from an EMBL/GenBank/DDBJ whole genome shotgun (WGS) entry which is preliminary data.</text>
</comment>
<name>A0ABT9XYC6_9BACI</name>
<dbReference type="RefSeq" id="WP_307410216.1">
    <property type="nucleotide sequence ID" value="NZ_JAUSTW010000006.1"/>
</dbReference>
<sequence>MSKKIKFIARAKTIIHATNVHLGIQITKQHLSIKLEGAVTFFAKTSLTYDTVHSD</sequence>
<reference evidence="1 2" key="1">
    <citation type="submission" date="2023-07" db="EMBL/GenBank/DDBJ databases">
        <title>Genomic Encyclopedia of Type Strains, Phase IV (KMG-IV): sequencing the most valuable type-strain genomes for metagenomic binning, comparative biology and taxonomic classification.</title>
        <authorList>
            <person name="Goeker M."/>
        </authorList>
    </citation>
    <scope>NUCLEOTIDE SEQUENCE [LARGE SCALE GENOMIC DNA]</scope>
    <source>
        <strain evidence="1 2">DSM 27594</strain>
    </source>
</reference>
<proteinExistence type="predicted"/>